<dbReference type="PANTHER" id="PTHR30097">
    <property type="entry name" value="CATION EFFLUX SYSTEM PROTEIN CUSB"/>
    <property type="match status" value="1"/>
</dbReference>
<keyword evidence="9" id="KW-1185">Reference proteome</keyword>
<comment type="caution">
    <text evidence="8">The sequence shown here is derived from an EMBL/GenBank/DDBJ whole genome shotgun (WGS) entry which is preliminary data.</text>
</comment>
<dbReference type="OrthoDB" id="9806939at2"/>
<dbReference type="FunFam" id="2.40.420.20:FF:000003">
    <property type="entry name" value="Cation efflux system protein cusB"/>
    <property type="match status" value="1"/>
</dbReference>
<keyword evidence="4" id="KW-0406">Ion transport</keyword>
<comment type="similarity">
    <text evidence="1">Belongs to the membrane fusion protein (MFP) (TC 8.A.1) family.</text>
</comment>
<evidence type="ECO:0000256" key="4">
    <source>
        <dbReference type="ARBA" id="ARBA00023065"/>
    </source>
</evidence>
<dbReference type="AlphaFoldDB" id="A0A327LE99"/>
<dbReference type="Pfam" id="PF25975">
    <property type="entry name" value="CzcB_C"/>
    <property type="match status" value="1"/>
</dbReference>
<dbReference type="InterPro" id="IPR006143">
    <property type="entry name" value="RND_pump_MFP"/>
</dbReference>
<dbReference type="InterPro" id="IPR058792">
    <property type="entry name" value="Beta-barrel_RND_2"/>
</dbReference>
<evidence type="ECO:0000259" key="7">
    <source>
        <dbReference type="Pfam" id="PF25975"/>
    </source>
</evidence>
<reference evidence="8 9" key="1">
    <citation type="submission" date="2017-07" db="EMBL/GenBank/DDBJ databases">
        <title>Draft Genome Sequences of Select Purple Nonsulfur Bacteria.</title>
        <authorList>
            <person name="Lasarre B."/>
            <person name="Mckinlay J.B."/>
        </authorList>
    </citation>
    <scope>NUCLEOTIDE SEQUENCE [LARGE SCALE GENOMIC DNA]</scope>
    <source>
        <strain evidence="8 9">DSM 5909</strain>
    </source>
</reference>
<organism evidence="8 9">
    <name type="scientific">Rhodoplanes roseus</name>
    <dbReference type="NCBI Taxonomy" id="29409"/>
    <lineage>
        <taxon>Bacteria</taxon>
        <taxon>Pseudomonadati</taxon>
        <taxon>Pseudomonadota</taxon>
        <taxon>Alphaproteobacteria</taxon>
        <taxon>Hyphomicrobiales</taxon>
        <taxon>Nitrobacteraceae</taxon>
        <taxon>Rhodoplanes</taxon>
    </lineage>
</organism>
<feature type="domain" description="CusB-like barrel-sandwich hybrid" evidence="5">
    <location>
        <begin position="185"/>
        <end position="296"/>
    </location>
</feature>
<dbReference type="Pfam" id="PF25919">
    <property type="entry name" value="BSH_CusB"/>
    <property type="match status" value="1"/>
</dbReference>
<dbReference type="SUPFAM" id="SSF111369">
    <property type="entry name" value="HlyD-like secretion proteins"/>
    <property type="match status" value="1"/>
</dbReference>
<sequence>MNRSFQVFATFVAVLAAGVGGYWAATLGLKLPASVWAERASQTNGQMAAGPVIYYRDPDGRPIYSLEPKQTPDGRSYRAVLASEDVTFDPPPQAQVAAPDSAASRRVRYYRNPMGLPDISQVPKKDSMGMDYIPVYEGDDEDGSSIKITPGRLQRIGVKSEAAQIRIIAEPVRAPGTIQLDERRVAVISMRAEAFIESVENVTTGSEVRKDQKLMQVYSPAIASAAAQYLSSPSLPGSAQRLLNFAVPPQLLREIERTKQVPITFTWTAPRDGIVLERNVVEGMRVMPGDVLFRIADHSVVWALVDVPEAQLAGVSENQPVVVRVRSYPEKRFPGRVALVYPHLNSSTRTVRVRIELQNPDFLLRPDMYAEAEIDIGSGQPTLSVPVGAVIDSGDRQIVIVDKGEGRFEPRPVSLGRRGGGYVEIREGVADGEAVVTAANFLIDAESNLKAALKSLTAGAPQ</sequence>
<dbReference type="PANTHER" id="PTHR30097:SF15">
    <property type="entry name" value="CATION EFFLUX SYSTEM PROTEIN CUSB"/>
    <property type="match status" value="1"/>
</dbReference>
<evidence type="ECO:0000313" key="9">
    <source>
        <dbReference type="Proteomes" id="UP000249130"/>
    </source>
</evidence>
<dbReference type="Gene3D" id="2.40.30.170">
    <property type="match status" value="1"/>
</dbReference>
<dbReference type="GO" id="GO:0015679">
    <property type="term" value="P:plasma membrane copper ion transport"/>
    <property type="evidence" value="ECO:0007669"/>
    <property type="project" value="TreeGrafter"/>
</dbReference>
<keyword evidence="2" id="KW-0813">Transport</keyword>
<dbReference type="GO" id="GO:0046914">
    <property type="term" value="F:transition metal ion binding"/>
    <property type="evidence" value="ECO:0007669"/>
    <property type="project" value="TreeGrafter"/>
</dbReference>
<dbReference type="Pfam" id="PF25954">
    <property type="entry name" value="Beta-barrel_RND_2"/>
    <property type="match status" value="1"/>
</dbReference>
<evidence type="ECO:0000259" key="5">
    <source>
        <dbReference type="Pfam" id="PF25919"/>
    </source>
</evidence>
<protein>
    <submittedName>
        <fullName evidence="8">Efflux transporter periplasmic adaptor subunit</fullName>
    </submittedName>
</protein>
<dbReference type="GO" id="GO:0016020">
    <property type="term" value="C:membrane"/>
    <property type="evidence" value="ECO:0007669"/>
    <property type="project" value="InterPro"/>
</dbReference>
<dbReference type="InterPro" id="IPR058790">
    <property type="entry name" value="BSH_CusB"/>
</dbReference>
<proteinExistence type="inferred from homology"/>
<dbReference type="InterPro" id="IPR051909">
    <property type="entry name" value="MFP_Cation_Efflux"/>
</dbReference>
<feature type="domain" description="CusB-like beta-barrel" evidence="6">
    <location>
        <begin position="301"/>
        <end position="374"/>
    </location>
</feature>
<dbReference type="RefSeq" id="WP_111416998.1">
    <property type="nucleotide sequence ID" value="NZ_NPEX01000001.1"/>
</dbReference>
<dbReference type="Gene3D" id="2.40.420.20">
    <property type="match status" value="1"/>
</dbReference>
<dbReference type="GO" id="GO:0060003">
    <property type="term" value="P:copper ion export"/>
    <property type="evidence" value="ECO:0007669"/>
    <property type="project" value="TreeGrafter"/>
</dbReference>
<dbReference type="FunFam" id="2.40.30.170:FF:000010">
    <property type="entry name" value="Efflux RND transporter periplasmic adaptor subunit"/>
    <property type="match status" value="1"/>
</dbReference>
<dbReference type="Proteomes" id="UP000249130">
    <property type="component" value="Unassembled WGS sequence"/>
</dbReference>
<accession>A0A327LE99</accession>
<dbReference type="GO" id="GO:0030288">
    <property type="term" value="C:outer membrane-bounded periplasmic space"/>
    <property type="evidence" value="ECO:0007669"/>
    <property type="project" value="TreeGrafter"/>
</dbReference>
<feature type="domain" description="CzcB-like C-terminal circularly permuted SH3-like" evidence="7">
    <location>
        <begin position="384"/>
        <end position="443"/>
    </location>
</feature>
<keyword evidence="3" id="KW-0732">Signal</keyword>
<dbReference type="Gene3D" id="2.40.50.100">
    <property type="match status" value="1"/>
</dbReference>
<dbReference type="GO" id="GO:0022857">
    <property type="term" value="F:transmembrane transporter activity"/>
    <property type="evidence" value="ECO:0007669"/>
    <property type="project" value="InterPro"/>
</dbReference>
<evidence type="ECO:0000256" key="1">
    <source>
        <dbReference type="ARBA" id="ARBA00009477"/>
    </source>
</evidence>
<dbReference type="InterPro" id="IPR058649">
    <property type="entry name" value="CzcB_C"/>
</dbReference>
<dbReference type="EMBL" id="NPEX01000001">
    <property type="protein sequence ID" value="RAI46138.1"/>
    <property type="molecule type" value="Genomic_DNA"/>
</dbReference>
<name>A0A327LE99_9BRAD</name>
<gene>
    <name evidence="8" type="ORF">CH341_00085</name>
</gene>
<evidence type="ECO:0000313" key="8">
    <source>
        <dbReference type="EMBL" id="RAI46138.1"/>
    </source>
</evidence>
<dbReference type="NCBIfam" id="TIGR01730">
    <property type="entry name" value="RND_mfp"/>
    <property type="match status" value="1"/>
</dbReference>
<evidence type="ECO:0000256" key="3">
    <source>
        <dbReference type="ARBA" id="ARBA00022729"/>
    </source>
</evidence>
<evidence type="ECO:0000256" key="2">
    <source>
        <dbReference type="ARBA" id="ARBA00022448"/>
    </source>
</evidence>
<evidence type="ECO:0000259" key="6">
    <source>
        <dbReference type="Pfam" id="PF25954"/>
    </source>
</evidence>